<keyword evidence="3" id="KW-1185">Reference proteome</keyword>
<evidence type="ECO:0000256" key="1">
    <source>
        <dbReference type="SAM" id="MobiDB-lite"/>
    </source>
</evidence>
<feature type="transmembrane region" description="Helical" evidence="2">
    <location>
        <begin position="602"/>
        <end position="621"/>
    </location>
</feature>
<feature type="region of interest" description="Disordered" evidence="1">
    <location>
        <begin position="80"/>
        <end position="113"/>
    </location>
</feature>
<evidence type="ECO:0000256" key="2">
    <source>
        <dbReference type="SAM" id="Phobius"/>
    </source>
</evidence>
<dbReference type="InterPro" id="IPR022227">
    <property type="entry name" value="DUF3754"/>
</dbReference>
<sequence length="751" mass="84008">MVFLSLQFVNGTIALSTTTSSTTILPSFSPILSKVAAATPSFSAASAVQCCSRVCHQVPSAGRPPAPGLQSFHDVKININNNEKGPPSAREPADGDSEKAAVEGSENGSDGVSGIEVPRPRYISISKARLLNAIVSELFDSQLEADHFLHLSKCLDSILLAEHKCILEEMRLDYDLTNSVESEGNVYQGLSNLERKSESNGKNSYAAGSMEEYGVNGFDNKKSDLSSELASLLASFSDNMKTNPMKRVFCRVAVHARFQRSFVQLLSNAEFEELSVRDLLLTSSLNTDYLLTLPIYVDWRRASESNAIIYRRGHATERQKGLLTVEKLDYLQSMLLQRIFFLISRPLGKFGVWLAEQVLKRNKQIRDTILWTENLNDWLKKLPFFQQSYLDDIFSSEDELEVDLLTSSDLPIWLAAQRAVTRYEGILSTTGPRGRLLRKLLTWIGLAPSAPEQALDLKSRTIACDSKPYSGPIFLSRITLGDIWRPASLKHCGNDFWKMLKTAISILISQSTLQEPAFKELILLYTKELDGTDTEDKANVPPLELKIYEKIPIPDLPVIFPHKKLSFRILDAVRLDVATLLGLLAFFINYKFEDILSSPSAILLDVITVSALLIYVFRVVLGYKTTRDRYQLLVNRTLYEKTVASGFGSVHFLLDASQQQQYKEAILAYAILLKGENCQMVSARRVGDECEKFIFDVFNEKIEMPIDKAKSTLLRLGLVTETALEDGTILQAVPCSRVAEILRQKWDGLLA</sequence>
<dbReference type="AlphaFoldDB" id="A0A6P6UZC9"/>
<dbReference type="OrthoDB" id="2020015at2759"/>
<protein>
    <submittedName>
        <fullName evidence="4">Uncharacterized protein isoform X1</fullName>
    </submittedName>
</protein>
<keyword evidence="2" id="KW-0812">Transmembrane</keyword>
<name>A0A6P6UZC9_COFAR</name>
<dbReference type="PANTHER" id="PTHR33645">
    <property type="entry name" value="AMINOPEPTIDASE (DUF3754)"/>
    <property type="match status" value="1"/>
</dbReference>
<feature type="compositionally biased region" description="Basic and acidic residues" evidence="1">
    <location>
        <begin position="91"/>
        <end position="101"/>
    </location>
</feature>
<keyword evidence="2" id="KW-0472">Membrane</keyword>
<gene>
    <name evidence="4" type="primary">LOC113715708</name>
</gene>
<dbReference type="Pfam" id="PF12576">
    <property type="entry name" value="DUF3754"/>
    <property type="match status" value="1"/>
</dbReference>
<keyword evidence="2" id="KW-1133">Transmembrane helix</keyword>
<evidence type="ECO:0000313" key="3">
    <source>
        <dbReference type="Proteomes" id="UP001652660"/>
    </source>
</evidence>
<reference evidence="4" key="2">
    <citation type="submission" date="2025-08" db="UniProtKB">
        <authorList>
            <consortium name="RefSeq"/>
        </authorList>
    </citation>
    <scope>IDENTIFICATION</scope>
    <source>
        <tissue evidence="4">Leaves</tissue>
    </source>
</reference>
<evidence type="ECO:0000313" key="4">
    <source>
        <dbReference type="RefSeq" id="XP_027095796.1"/>
    </source>
</evidence>
<dbReference type="GeneID" id="113715708"/>
<proteinExistence type="predicted"/>
<dbReference type="RefSeq" id="XP_027095796.1">
    <property type="nucleotide sequence ID" value="XM_027239995.2"/>
</dbReference>
<accession>A0A6P6UZC9</accession>
<dbReference type="Proteomes" id="UP001652660">
    <property type="component" value="Chromosome 11c"/>
</dbReference>
<dbReference type="PANTHER" id="PTHR33645:SF2">
    <property type="entry name" value="FAMILY PROTEIN, PUTATIVE (DUF3754)-RELATED"/>
    <property type="match status" value="1"/>
</dbReference>
<reference evidence="3" key="1">
    <citation type="journal article" date="2025" name="Foods">
        <title>Unveiling the Microbial Signatures of Arabica Coffee Cherries: Insights into Ripeness Specific Diversity, Functional Traits, and Implications for Quality and Safety.</title>
        <authorList>
            <consortium name="RefSeq"/>
            <person name="Tenea G.N."/>
            <person name="Cifuentes V."/>
            <person name="Reyes P."/>
            <person name="Cevallos-Vallejos M."/>
        </authorList>
    </citation>
    <scope>NUCLEOTIDE SEQUENCE [LARGE SCALE GENOMIC DNA]</scope>
</reference>
<organism evidence="3 4">
    <name type="scientific">Coffea arabica</name>
    <name type="common">Arabian coffee</name>
    <dbReference type="NCBI Taxonomy" id="13443"/>
    <lineage>
        <taxon>Eukaryota</taxon>
        <taxon>Viridiplantae</taxon>
        <taxon>Streptophyta</taxon>
        <taxon>Embryophyta</taxon>
        <taxon>Tracheophyta</taxon>
        <taxon>Spermatophyta</taxon>
        <taxon>Magnoliopsida</taxon>
        <taxon>eudicotyledons</taxon>
        <taxon>Gunneridae</taxon>
        <taxon>Pentapetalae</taxon>
        <taxon>asterids</taxon>
        <taxon>lamiids</taxon>
        <taxon>Gentianales</taxon>
        <taxon>Rubiaceae</taxon>
        <taxon>Ixoroideae</taxon>
        <taxon>Gardenieae complex</taxon>
        <taxon>Bertiereae - Coffeeae clade</taxon>
        <taxon>Coffeeae</taxon>
        <taxon>Coffea</taxon>
    </lineage>
</organism>